<reference evidence="5" key="1">
    <citation type="journal article" date="2020" name="mSystems">
        <title>Genome- and Community-Level Interaction Insights into Carbon Utilization and Element Cycling Functions of Hydrothermarchaeota in Hydrothermal Sediment.</title>
        <authorList>
            <person name="Zhou Z."/>
            <person name="Liu Y."/>
            <person name="Xu W."/>
            <person name="Pan J."/>
            <person name="Luo Z.H."/>
            <person name="Li M."/>
        </authorList>
    </citation>
    <scope>NUCLEOTIDE SEQUENCE [LARGE SCALE GENOMIC DNA]</scope>
    <source>
        <strain evidence="5">SpSt-26</strain>
    </source>
</reference>
<feature type="binding site" evidence="3">
    <location>
        <position position="155"/>
    </location>
    <ligand>
        <name>Zn(2+)</name>
        <dbReference type="ChEBI" id="CHEBI:29105"/>
    </ligand>
</feature>
<feature type="active site" description="Proton acceptor" evidence="3">
    <location>
        <position position="123"/>
    </location>
</feature>
<protein>
    <submittedName>
        <fullName evidence="5">NAD-dependent deacylase</fullName>
    </submittedName>
</protein>
<dbReference type="GO" id="GO:0017136">
    <property type="term" value="F:histone deacetylase activity, NAD-dependent"/>
    <property type="evidence" value="ECO:0007669"/>
    <property type="project" value="TreeGrafter"/>
</dbReference>
<dbReference type="SUPFAM" id="SSF52467">
    <property type="entry name" value="DHS-like NAD/FAD-binding domain"/>
    <property type="match status" value="1"/>
</dbReference>
<dbReference type="InterPro" id="IPR026591">
    <property type="entry name" value="Sirtuin_cat_small_dom_sf"/>
</dbReference>
<evidence type="ECO:0000256" key="3">
    <source>
        <dbReference type="PROSITE-ProRule" id="PRU00236"/>
    </source>
</evidence>
<evidence type="ECO:0000256" key="2">
    <source>
        <dbReference type="ARBA" id="ARBA00023027"/>
    </source>
</evidence>
<evidence type="ECO:0000256" key="1">
    <source>
        <dbReference type="ARBA" id="ARBA00022679"/>
    </source>
</evidence>
<gene>
    <name evidence="5" type="ORF">ENP88_06780</name>
</gene>
<sequence length="261" mass="29282">MDLIKRAAMDLINSKYAVAFTGAGISTESGIPDYRGPNGVWRKNPEAEKRAYEIYGKFLRNPKEYWEEVQKSTIYPVLDKALPNPAHKALAELESLGILVCIITQNIDGLHQKAGSRNVLEFHGSVSKLRCIRCNSRFDKKDFISLIESGEVPRCRKCDSALKLDVVHFNEPIPMDVYVKSFEEAMKCDLMLVCGTSAVVYPAAELPRVAKRNGAKVIEINLYETSLTLEGISDYIIKGKAGEILPRIVEEVKNLKYPEDK</sequence>
<organism evidence="5">
    <name type="scientific">Archaeoglobus fulgidus</name>
    <dbReference type="NCBI Taxonomy" id="2234"/>
    <lineage>
        <taxon>Archaea</taxon>
        <taxon>Methanobacteriati</taxon>
        <taxon>Methanobacteriota</taxon>
        <taxon>Archaeoglobi</taxon>
        <taxon>Archaeoglobales</taxon>
        <taxon>Archaeoglobaceae</taxon>
        <taxon>Archaeoglobus</taxon>
    </lineage>
</organism>
<dbReference type="InterPro" id="IPR050134">
    <property type="entry name" value="NAD-dep_sirtuin_deacylases"/>
</dbReference>
<keyword evidence="1" id="KW-0808">Transferase</keyword>
<dbReference type="PANTHER" id="PTHR11085:SF11">
    <property type="entry name" value="NAD-DEPENDENT PROTEIN DEACETYLASE"/>
    <property type="match status" value="1"/>
</dbReference>
<dbReference type="Gene3D" id="3.30.1600.10">
    <property type="entry name" value="SIR2/SIRT2 'Small Domain"/>
    <property type="match status" value="1"/>
</dbReference>
<keyword evidence="3" id="KW-0479">Metal-binding</keyword>
<comment type="caution">
    <text evidence="5">The sequence shown here is derived from an EMBL/GenBank/DDBJ whole genome shotgun (WGS) entry which is preliminary data.</text>
</comment>
<dbReference type="PROSITE" id="PS50305">
    <property type="entry name" value="SIRTUIN"/>
    <property type="match status" value="1"/>
</dbReference>
<dbReference type="GO" id="GO:0070403">
    <property type="term" value="F:NAD+ binding"/>
    <property type="evidence" value="ECO:0007669"/>
    <property type="project" value="InterPro"/>
</dbReference>
<dbReference type="InterPro" id="IPR026590">
    <property type="entry name" value="Ssirtuin_cat_dom"/>
</dbReference>
<dbReference type="AlphaFoldDB" id="A0A7J2TJS8"/>
<proteinExistence type="predicted"/>
<name>A0A7J2TJS8_ARCFL</name>
<dbReference type="InterPro" id="IPR003000">
    <property type="entry name" value="Sirtuin"/>
</dbReference>
<dbReference type="Pfam" id="PF02146">
    <property type="entry name" value="SIR2"/>
    <property type="match status" value="1"/>
</dbReference>
<keyword evidence="2" id="KW-0520">NAD</keyword>
<dbReference type="GO" id="GO:0046872">
    <property type="term" value="F:metal ion binding"/>
    <property type="evidence" value="ECO:0007669"/>
    <property type="project" value="UniProtKB-KW"/>
</dbReference>
<evidence type="ECO:0000313" key="5">
    <source>
        <dbReference type="EMBL" id="HEH35825.1"/>
    </source>
</evidence>
<dbReference type="PANTHER" id="PTHR11085">
    <property type="entry name" value="NAD-DEPENDENT PROTEIN DEACYLASE SIRTUIN-5, MITOCHONDRIAL-RELATED"/>
    <property type="match status" value="1"/>
</dbReference>
<accession>A0A7J2TJS8</accession>
<evidence type="ECO:0000259" key="4">
    <source>
        <dbReference type="PROSITE" id="PS50305"/>
    </source>
</evidence>
<dbReference type="InterPro" id="IPR029035">
    <property type="entry name" value="DHS-like_NAD/FAD-binding_dom"/>
</dbReference>
<dbReference type="EMBL" id="DSLA01000103">
    <property type="protein sequence ID" value="HEH35825.1"/>
    <property type="molecule type" value="Genomic_DNA"/>
</dbReference>
<feature type="binding site" evidence="3">
    <location>
        <position position="158"/>
    </location>
    <ligand>
        <name>Zn(2+)</name>
        <dbReference type="ChEBI" id="CHEBI:29105"/>
    </ligand>
</feature>
<feature type="domain" description="Deacetylase sirtuin-type" evidence="4">
    <location>
        <begin position="1"/>
        <end position="255"/>
    </location>
</feature>
<dbReference type="Gene3D" id="3.40.50.1220">
    <property type="entry name" value="TPP-binding domain"/>
    <property type="match status" value="1"/>
</dbReference>
<dbReference type="NCBIfam" id="NF001753">
    <property type="entry name" value="PRK00481.1-3"/>
    <property type="match status" value="1"/>
</dbReference>
<keyword evidence="3" id="KW-0862">Zinc</keyword>
<dbReference type="CDD" id="cd01407">
    <property type="entry name" value="SIR2-fam"/>
    <property type="match status" value="1"/>
</dbReference>
<feature type="binding site" evidence="3">
    <location>
        <position position="134"/>
    </location>
    <ligand>
        <name>Zn(2+)</name>
        <dbReference type="ChEBI" id="CHEBI:29105"/>
    </ligand>
</feature>
<feature type="binding site" evidence="3">
    <location>
        <position position="131"/>
    </location>
    <ligand>
        <name>Zn(2+)</name>
        <dbReference type="ChEBI" id="CHEBI:29105"/>
    </ligand>
</feature>